<feature type="compositionally biased region" description="Low complexity" evidence="1">
    <location>
        <begin position="528"/>
        <end position="561"/>
    </location>
</feature>
<dbReference type="EMBL" id="QNGE01001199">
    <property type="protein sequence ID" value="KAA3678167.1"/>
    <property type="molecule type" value="Genomic_DNA"/>
</dbReference>
<comment type="caution">
    <text evidence="2">The sequence shown here is derived from an EMBL/GenBank/DDBJ whole genome shotgun (WGS) entry which is preliminary data.</text>
</comment>
<feature type="compositionally biased region" description="Polar residues" evidence="1">
    <location>
        <begin position="384"/>
        <end position="422"/>
    </location>
</feature>
<keyword evidence="3" id="KW-1185">Reference proteome</keyword>
<feature type="region of interest" description="Disordered" evidence="1">
    <location>
        <begin position="789"/>
        <end position="811"/>
    </location>
</feature>
<gene>
    <name evidence="2" type="ORF">DEA37_0014531</name>
</gene>
<feature type="region of interest" description="Disordered" evidence="1">
    <location>
        <begin position="526"/>
        <end position="601"/>
    </location>
</feature>
<evidence type="ECO:0000256" key="1">
    <source>
        <dbReference type="SAM" id="MobiDB-lite"/>
    </source>
</evidence>
<feature type="region of interest" description="Disordered" evidence="1">
    <location>
        <begin position="373"/>
        <end position="448"/>
    </location>
</feature>
<dbReference type="Proteomes" id="UP000324629">
    <property type="component" value="Unassembled WGS sequence"/>
</dbReference>
<evidence type="ECO:0000313" key="3">
    <source>
        <dbReference type="Proteomes" id="UP000324629"/>
    </source>
</evidence>
<feature type="compositionally biased region" description="Low complexity" evidence="1">
    <location>
        <begin position="592"/>
        <end position="601"/>
    </location>
</feature>
<protein>
    <submittedName>
        <fullName evidence="2">Uncharacterized protein</fullName>
    </submittedName>
</protein>
<feature type="compositionally biased region" description="Polar residues" evidence="1">
    <location>
        <begin position="438"/>
        <end position="448"/>
    </location>
</feature>
<name>A0A5J4NR62_9TREM</name>
<dbReference type="AlphaFoldDB" id="A0A5J4NR62"/>
<sequence>MVILSSPQLVFSKLNGRPGIQFFTYFVVLRTNVHFDISPCCNTREYGTKLQIFSFILRKIRCCVYLQWAVLNAFTKSSVSLLFCIDRRRAVAATRNFTKTPEEIERLIWERARGVEKSYLDLLSRVLSPVTNANVSSTPAIQPMPMGGGSIIQQPQMSTLHMNATQRPVSALMQPQQRPQYPASVTLPVTAQTGLQPNQVALHRPRMQSVVSQPNLVQHMQQMYPVSGVPAGQPAIVCSANRPASASLVPQGTTVSGHPQTPLIMYQQVNPDKTVNRQTTVQAQPASMAGAQILHHRADGCGALPVTGANAVLIRTTSSGSVPTLCSQLPSTTSTTLGPNDTSLGVGPDQAVNVPVNSKPVITVLPGGQAKVVRPNAQGVPKVSTIQHSTQPKLTAQTVNPTQGTVTSTTRIHSANSLTGRSGSHHVDGSGRSGPGASKSNQEPQTPEVQAQIVSRLTVIAARYLPAVRHAIQLVSAQPELHTYVRKYTKLKDILENPEANLHGIRLGQVHLIEQLLNEIERNPMHLAQQQQQQQQPQQQAAKASATSSTATSGAASTASSLPHPSKLQSDVRRHTVPTHGSVPSSMDQPRQRVVLQQQPHHQFQQQSVMHVQNRFRVPMTNLNTLLSQPLGVTSPTGVPEGHQSSAHGKPHAQFLTANHALLVSTSPDTSNVTAGVLPTDLHSVRHSLSSVQLENQSNRSVSLAYGLAGQCGPQPRNFGVSGIYANLQVLASELEKISDRASQDPSFARRVSRAINEISNETKPFREKIGLLLPQDLYLSELGSRDKVGSTLQSDQDEVNMPARPTSRKRERECFALPDCKTGEAEVLKEEHVEATVITANQGSNGTLEPKEKKPCLISDEGDEQWDGMTKDNNLHNQAWKLNPSCLFITAVVPNDPEAPPLETFSTDQLERLNPAIRREIGVVRELHICVQSNPTPPAIDEMETYATCFDSGEWNTSCHLRLTLDEEESSCLPCSPPSLMIRLAPDYLKTGRLNWFYYQRAKHDTHASVSSSFSSREHAEFLNLCYLELDRKLQQRLRRVTHHRLSLYLVSKTWLDSICAAMARFVKFDHNLLTIGY</sequence>
<evidence type="ECO:0000313" key="2">
    <source>
        <dbReference type="EMBL" id="KAA3678167.1"/>
    </source>
</evidence>
<proteinExistence type="predicted"/>
<reference evidence="2 3" key="1">
    <citation type="journal article" date="2019" name="Gigascience">
        <title>Whole-genome sequence of the oriental lung fluke Paragonimus westermani.</title>
        <authorList>
            <person name="Oey H."/>
            <person name="Zakrzewski M."/>
            <person name="Narain K."/>
            <person name="Devi K.R."/>
            <person name="Agatsuma T."/>
            <person name="Nawaratna S."/>
            <person name="Gobert G.N."/>
            <person name="Jones M.K."/>
            <person name="Ragan M.A."/>
            <person name="McManus D.P."/>
            <person name="Krause L."/>
        </authorList>
    </citation>
    <scope>NUCLEOTIDE SEQUENCE [LARGE SCALE GENOMIC DNA]</scope>
    <source>
        <strain evidence="2 3">IND2009</strain>
    </source>
</reference>
<organism evidence="2 3">
    <name type="scientific">Paragonimus westermani</name>
    <dbReference type="NCBI Taxonomy" id="34504"/>
    <lineage>
        <taxon>Eukaryota</taxon>
        <taxon>Metazoa</taxon>
        <taxon>Spiralia</taxon>
        <taxon>Lophotrochozoa</taxon>
        <taxon>Platyhelminthes</taxon>
        <taxon>Trematoda</taxon>
        <taxon>Digenea</taxon>
        <taxon>Plagiorchiida</taxon>
        <taxon>Troglotremata</taxon>
        <taxon>Troglotrematidae</taxon>
        <taxon>Paragonimus</taxon>
    </lineage>
</organism>
<accession>A0A5J4NR62</accession>